<keyword evidence="6" id="KW-0548">Nucleotidyltransferase</keyword>
<evidence type="ECO:0000256" key="3">
    <source>
        <dbReference type="ARBA" id="ARBA00012511"/>
    </source>
</evidence>
<evidence type="ECO:0000256" key="9">
    <source>
        <dbReference type="ARBA" id="ARBA00022842"/>
    </source>
</evidence>
<dbReference type="GO" id="GO:0006400">
    <property type="term" value="P:tRNA modification"/>
    <property type="evidence" value="ECO:0007669"/>
    <property type="project" value="InterPro"/>
</dbReference>
<name>A0A1M4MKX9_9EURY</name>
<comment type="similarity">
    <text evidence="2">Belongs to the tRNA(His) guanylyltransferase family.</text>
</comment>
<keyword evidence="10" id="KW-0342">GTP-binding</keyword>
<dbReference type="EC" id="2.7.7.79" evidence="3"/>
<keyword evidence="5" id="KW-0819">tRNA processing</keyword>
<dbReference type="GO" id="GO:0008193">
    <property type="term" value="F:tRNA guanylyltransferase activity"/>
    <property type="evidence" value="ECO:0007669"/>
    <property type="project" value="UniProtKB-EC"/>
</dbReference>
<keyword evidence="7" id="KW-0479">Metal-binding</keyword>
<dbReference type="Pfam" id="PF14413">
    <property type="entry name" value="Thg1C"/>
    <property type="match status" value="1"/>
</dbReference>
<evidence type="ECO:0000256" key="4">
    <source>
        <dbReference type="ARBA" id="ARBA00022679"/>
    </source>
</evidence>
<dbReference type="EMBL" id="FMID01000033">
    <property type="protein sequence ID" value="SCL75480.1"/>
    <property type="molecule type" value="Genomic_DNA"/>
</dbReference>
<feature type="domain" description="Thg1 C-terminal" evidence="12">
    <location>
        <begin position="136"/>
        <end position="211"/>
    </location>
</feature>
<comment type="cofactor">
    <cofactor evidence="1">
        <name>Mg(2+)</name>
        <dbReference type="ChEBI" id="CHEBI:18420"/>
    </cofactor>
</comment>
<dbReference type="Pfam" id="PF04446">
    <property type="entry name" value="Thg1"/>
    <property type="match status" value="1"/>
</dbReference>
<evidence type="ECO:0000313" key="14">
    <source>
        <dbReference type="Proteomes" id="UP000184671"/>
    </source>
</evidence>
<evidence type="ECO:0000256" key="10">
    <source>
        <dbReference type="ARBA" id="ARBA00023134"/>
    </source>
</evidence>
<dbReference type="GO" id="GO:0000287">
    <property type="term" value="F:magnesium ion binding"/>
    <property type="evidence" value="ECO:0007669"/>
    <property type="project" value="InterPro"/>
</dbReference>
<dbReference type="InterPro" id="IPR024956">
    <property type="entry name" value="tRNAHis_GuaTrfase_cat"/>
</dbReference>
<accession>A0A1M4MKX9</accession>
<dbReference type="InterPro" id="IPR007537">
    <property type="entry name" value="tRNAHis_GuaTrfase_Thg1"/>
</dbReference>
<evidence type="ECO:0000256" key="6">
    <source>
        <dbReference type="ARBA" id="ARBA00022695"/>
    </source>
</evidence>
<dbReference type="STRING" id="118126.L21_1381"/>
<dbReference type="Proteomes" id="UP000184671">
    <property type="component" value="Unassembled WGS sequence"/>
</dbReference>
<dbReference type="InterPro" id="IPR038469">
    <property type="entry name" value="tRNAHis_GuaTrfase_Thg1_sf"/>
</dbReference>
<keyword evidence="4" id="KW-0808">Transferase</keyword>
<evidence type="ECO:0000313" key="13">
    <source>
        <dbReference type="EMBL" id="SCL75480.1"/>
    </source>
</evidence>
<dbReference type="Gene3D" id="3.30.70.3000">
    <property type="match status" value="1"/>
</dbReference>
<keyword evidence="8" id="KW-0547">Nucleotide-binding</keyword>
<evidence type="ECO:0000256" key="8">
    <source>
        <dbReference type="ARBA" id="ARBA00022741"/>
    </source>
</evidence>
<dbReference type="GO" id="GO:0005525">
    <property type="term" value="F:GTP binding"/>
    <property type="evidence" value="ECO:0007669"/>
    <property type="project" value="UniProtKB-KW"/>
</dbReference>
<reference evidence="13 14" key="1">
    <citation type="submission" date="2016-08" db="EMBL/GenBank/DDBJ databases">
        <authorList>
            <person name="Seilhamer J.J."/>
        </authorList>
    </citation>
    <scope>NUCLEOTIDE SEQUENCE [LARGE SCALE GENOMIC DNA]</scope>
    <source>
        <strain evidence="13">L21-II-0</strain>
    </source>
</reference>
<gene>
    <name evidence="13" type="ORF">L21_1381</name>
</gene>
<evidence type="ECO:0000256" key="5">
    <source>
        <dbReference type="ARBA" id="ARBA00022694"/>
    </source>
</evidence>
<dbReference type="AlphaFoldDB" id="A0A1M4MKX9"/>
<protein>
    <recommendedName>
        <fullName evidence="3">tRNA(His) guanylyltransferase</fullName>
        <ecNumber evidence="3">2.7.7.79</ecNumber>
    </recommendedName>
</protein>
<evidence type="ECO:0000259" key="12">
    <source>
        <dbReference type="Pfam" id="PF14413"/>
    </source>
</evidence>
<dbReference type="PANTHER" id="PTHR12729">
    <property type="entry name" value="TRNA(HIS) GUANYLYLTRANSFERASE-RELATED"/>
    <property type="match status" value="1"/>
</dbReference>
<feature type="domain" description="tRNAHis guanylyltransferase catalytic" evidence="11">
    <location>
        <begin position="26"/>
        <end position="126"/>
    </location>
</feature>
<evidence type="ECO:0000256" key="2">
    <source>
        <dbReference type="ARBA" id="ARBA00010113"/>
    </source>
</evidence>
<dbReference type="PANTHER" id="PTHR12729:SF6">
    <property type="entry name" value="TRNA(HIS) GUANYLYLTRANSFERASE-RELATED"/>
    <property type="match status" value="1"/>
</dbReference>
<evidence type="ECO:0000259" key="11">
    <source>
        <dbReference type="Pfam" id="PF04446"/>
    </source>
</evidence>
<keyword evidence="9" id="KW-0460">Magnesium</keyword>
<sequence length="253" mass="28007">MSGAPFRYNMDTGDREIFSNLTIFPPVFVRLDGRAFHRLTRALHLKKPFDPAFNESMRAVCRYLLTGSGLSPAFAYTFSDEISLYFPTLPFSGRVEKLDSVTAAVAASKLTIELGCTEPLAFDARTIPAAGGFAVEYLVSRQNEAWRNHINAYCQNALVEEGMTSRQAAAALRGMQSAAMHEMMFERGVNLAETPAWQRRGTLLYREECIKEGYNPLTGETVEAARTCIREPEETPLFSTEEGAALLRSLAGA</sequence>
<evidence type="ECO:0000256" key="1">
    <source>
        <dbReference type="ARBA" id="ARBA00001946"/>
    </source>
</evidence>
<evidence type="ECO:0000256" key="7">
    <source>
        <dbReference type="ARBA" id="ARBA00022723"/>
    </source>
</evidence>
<proteinExistence type="inferred from homology"/>
<dbReference type="InterPro" id="IPR025845">
    <property type="entry name" value="Thg1_C_dom"/>
</dbReference>
<organism evidence="13 14">
    <name type="scientific">Methanoculleus chikugoensis</name>
    <dbReference type="NCBI Taxonomy" id="118126"/>
    <lineage>
        <taxon>Archaea</taxon>
        <taxon>Methanobacteriati</taxon>
        <taxon>Methanobacteriota</taxon>
        <taxon>Stenosarchaea group</taxon>
        <taxon>Methanomicrobia</taxon>
        <taxon>Methanomicrobiales</taxon>
        <taxon>Methanomicrobiaceae</taxon>
        <taxon>Methanoculleus</taxon>
    </lineage>
</organism>